<dbReference type="RefSeq" id="XP_034098153.1">
    <property type="nucleotide sequence ID" value="XM_034242262.2"/>
</dbReference>
<organism evidence="4 5">
    <name type="scientific">Drosophila albomicans</name>
    <name type="common">Fruit fly</name>
    <dbReference type="NCBI Taxonomy" id="7291"/>
    <lineage>
        <taxon>Eukaryota</taxon>
        <taxon>Metazoa</taxon>
        <taxon>Ecdysozoa</taxon>
        <taxon>Arthropoda</taxon>
        <taxon>Hexapoda</taxon>
        <taxon>Insecta</taxon>
        <taxon>Pterygota</taxon>
        <taxon>Neoptera</taxon>
        <taxon>Endopterygota</taxon>
        <taxon>Diptera</taxon>
        <taxon>Brachycera</taxon>
        <taxon>Muscomorpha</taxon>
        <taxon>Ephydroidea</taxon>
        <taxon>Drosophilidae</taxon>
        <taxon>Drosophila</taxon>
    </lineage>
</organism>
<dbReference type="GO" id="GO:0005615">
    <property type="term" value="C:extracellular space"/>
    <property type="evidence" value="ECO:0007669"/>
    <property type="project" value="TreeGrafter"/>
</dbReference>
<feature type="coiled-coil region" evidence="1">
    <location>
        <begin position="120"/>
        <end position="154"/>
    </location>
</feature>
<sequence length="444" mass="51334">MCKIKINVTVFLIILQIFLVAPAAFKETIKSDGQMAEKCCSQTYEAVKPLLDYFRLVKIELEEREIKENNLIELNSDLMEKYREIAEINELFMNEAALLNEYKSKVVKGENDLHSSQIKDDKLESEINSQKNVIAKLEAELANKSSDLEICEIKLKTLDSVLIEKDENKTSLFSSRIELQLKEMQTKLKTKDTENLWCRFEINLLNNASENMREEQRKLSSQVEKWHSKTIVSDYENILCRSELDKLSPTTCIPFGDYPGVHQLNVSGIDFFDVLCDSQLAGPGWIVIQQRVGRNEDFNRDWDTYREGFGALDSDFFIGLEKIYRITSLQRFELYIHLVAVNGSVYNARYDDFKISDEDNGYTLSLGKWNGTSEDAMRIGENMKFSTFDRDNDFSGGNCAVEFKSGWWYNSCHHCNLNQKNLLHPSIDLKEAKMLIRPKEAMKK</sequence>
<evidence type="ECO:0000256" key="2">
    <source>
        <dbReference type="SAM" id="SignalP"/>
    </source>
</evidence>
<dbReference type="PANTHER" id="PTHR19143">
    <property type="entry name" value="FIBRINOGEN/TENASCIN/ANGIOPOEITIN"/>
    <property type="match status" value="1"/>
</dbReference>
<dbReference type="Proteomes" id="UP000515160">
    <property type="component" value="Chromosome 2L"/>
</dbReference>
<dbReference type="InterPro" id="IPR014716">
    <property type="entry name" value="Fibrinogen_a/b/g_C_1"/>
</dbReference>
<dbReference type="InterPro" id="IPR036056">
    <property type="entry name" value="Fibrinogen-like_C"/>
</dbReference>
<dbReference type="Gene3D" id="3.90.215.10">
    <property type="entry name" value="Gamma Fibrinogen, chain A, domain 1"/>
    <property type="match status" value="1"/>
</dbReference>
<keyword evidence="4" id="KW-1185">Reference proteome</keyword>
<dbReference type="SUPFAM" id="SSF56496">
    <property type="entry name" value="Fibrinogen C-terminal domain-like"/>
    <property type="match status" value="1"/>
</dbReference>
<dbReference type="PROSITE" id="PS51406">
    <property type="entry name" value="FIBRINOGEN_C_2"/>
    <property type="match status" value="1"/>
</dbReference>
<evidence type="ECO:0000313" key="5">
    <source>
        <dbReference type="RefSeq" id="XP_034098153.1"/>
    </source>
</evidence>
<dbReference type="GeneID" id="117563759"/>
<dbReference type="InterPro" id="IPR050373">
    <property type="entry name" value="Fibrinogen_C-term_domain"/>
</dbReference>
<evidence type="ECO:0000259" key="3">
    <source>
        <dbReference type="PROSITE" id="PS51406"/>
    </source>
</evidence>
<dbReference type="InterPro" id="IPR002181">
    <property type="entry name" value="Fibrinogen_a/b/g_C_dom"/>
</dbReference>
<feature type="signal peptide" evidence="2">
    <location>
        <begin position="1"/>
        <end position="23"/>
    </location>
</feature>
<accession>A0A6P8WFX3</accession>
<dbReference type="CDD" id="cd00087">
    <property type="entry name" value="FReD"/>
    <property type="match status" value="1"/>
</dbReference>
<keyword evidence="1" id="KW-0175">Coiled coil</keyword>
<reference evidence="5" key="1">
    <citation type="submission" date="2025-08" db="UniProtKB">
        <authorList>
            <consortium name="RefSeq"/>
        </authorList>
    </citation>
    <scope>IDENTIFICATION</scope>
    <source>
        <strain evidence="5">15112-1751.03</strain>
        <tissue evidence="5">Whole Adult</tissue>
    </source>
</reference>
<dbReference type="SMART" id="SM00186">
    <property type="entry name" value="FBG"/>
    <property type="match status" value="1"/>
</dbReference>
<dbReference type="OrthoDB" id="6145874at2759"/>
<gene>
    <name evidence="5" type="primary">LOC117563759</name>
</gene>
<keyword evidence="2" id="KW-0732">Signal</keyword>
<evidence type="ECO:0000313" key="4">
    <source>
        <dbReference type="Proteomes" id="UP000515160"/>
    </source>
</evidence>
<protein>
    <submittedName>
        <fullName evidence="5">Angiopoietin-related protein 7-like</fullName>
    </submittedName>
</protein>
<dbReference type="PANTHER" id="PTHR19143:SF327">
    <property type="entry name" value="FI21813P1-RELATED"/>
    <property type="match status" value="1"/>
</dbReference>
<feature type="domain" description="Fibrinogen C-terminal" evidence="3">
    <location>
        <begin position="243"/>
        <end position="444"/>
    </location>
</feature>
<dbReference type="AlphaFoldDB" id="A0A6P8WFX3"/>
<feature type="chain" id="PRO_5027903501" evidence="2">
    <location>
        <begin position="24"/>
        <end position="444"/>
    </location>
</feature>
<evidence type="ECO:0000256" key="1">
    <source>
        <dbReference type="SAM" id="Coils"/>
    </source>
</evidence>
<dbReference type="Pfam" id="PF00147">
    <property type="entry name" value="Fibrinogen_C"/>
    <property type="match status" value="1"/>
</dbReference>
<name>A0A6P8WFX3_DROAB</name>
<proteinExistence type="predicted"/>